<dbReference type="KEGG" id="sclo:SCLO_1022910"/>
<organism evidence="1 2">
    <name type="scientific">Sphingobium cloacae</name>
    <dbReference type="NCBI Taxonomy" id="120107"/>
    <lineage>
        <taxon>Bacteria</taxon>
        <taxon>Pseudomonadati</taxon>
        <taxon>Pseudomonadota</taxon>
        <taxon>Alphaproteobacteria</taxon>
        <taxon>Sphingomonadales</taxon>
        <taxon>Sphingomonadaceae</taxon>
        <taxon>Sphingobium</taxon>
    </lineage>
</organism>
<proteinExistence type="predicted"/>
<name>A0A1E1F4G8_9SPHN</name>
<accession>A0A1E1F4G8</accession>
<dbReference type="AlphaFoldDB" id="A0A1E1F4G8"/>
<gene>
    <name evidence="1" type="ORF">SCLO_1022910</name>
</gene>
<evidence type="ECO:0000313" key="1">
    <source>
        <dbReference type="EMBL" id="BAV65331.1"/>
    </source>
</evidence>
<reference evidence="1 2" key="1">
    <citation type="submission" date="2016-10" db="EMBL/GenBank/DDBJ databases">
        <title>Complete Genome Sequence of the Nonylphenol-Degrading Bacterium Sphingobium cloacae JCM 10874T.</title>
        <authorList>
            <person name="Ootsuka M."/>
            <person name="Nishizawa T."/>
            <person name="Ohta H."/>
        </authorList>
    </citation>
    <scope>NUCLEOTIDE SEQUENCE [LARGE SCALE GENOMIC DNA]</scope>
    <source>
        <strain evidence="1 2">JCM 10874</strain>
    </source>
</reference>
<dbReference type="OrthoDB" id="2077946at2"/>
<evidence type="ECO:0000313" key="2">
    <source>
        <dbReference type="Proteomes" id="UP000218272"/>
    </source>
</evidence>
<dbReference type="EMBL" id="AP017655">
    <property type="protein sequence ID" value="BAV65331.1"/>
    <property type="molecule type" value="Genomic_DNA"/>
</dbReference>
<keyword evidence="2" id="KW-1185">Reference proteome</keyword>
<sequence length="595" mass="65893">MAETPMIWASGARKEAMALLGSLWANGSTASRERIVETLLAGPPEDLLARVSEEDRERSRDRRIFDRLTVVARVGDPPLDPRLRSELDRIEAAYPEWAAPEGERAMFSTWSEFRLGPDTDFGVDDLAQLPQGELVSTLQGTTDLREGLLDAWKQFADTEPEGAIAVLELIAHSANPGPGDIWEYGLWGLRESAKRPERRSRILAALELVPDTLINEPDLARACADFLEAVAGSRPSPTGEDAVWRLFDRTLAAVADDPYNVQAADEHDAVSHAINNALGRLSQAFFALLFGRSLKVSSRIPDDLRQRADALVSPGVPSHRPARVIAASRLSYLFAVDPDWTQVSLIPSFDWAQDDTEAAAVWQGYAWQPRVDEKLWPDLRPFFLATFEPDHLARIGEMAKSLAQLLMLVGIDLDRDQLPAVAVRNALRSMTDRLRASALSWIETFLAQPDEPEDELPGKPPSRSADSLWNERVAPWLQQVWPVEVELRSTSTSEQFARIAIATNARFSDAVDLLTPFMVRTNAFYELHLLAGSAHPDLHPRATVRLIDALADRPSLQMGTGDLGPILERVRAADASIVNLAAFNELRNLVQANPQ</sequence>
<dbReference type="RefSeq" id="WP_123905502.1">
    <property type="nucleotide sequence ID" value="NZ_AP017655.1"/>
</dbReference>
<protein>
    <submittedName>
        <fullName evidence="1">Uncharacterized protein</fullName>
    </submittedName>
</protein>
<dbReference type="Proteomes" id="UP000218272">
    <property type="component" value="Chromosome SCLO_1"/>
</dbReference>